<feature type="coiled-coil region" evidence="1">
    <location>
        <begin position="387"/>
        <end position="414"/>
    </location>
</feature>
<evidence type="ECO:0000256" key="1">
    <source>
        <dbReference type="SAM" id="Coils"/>
    </source>
</evidence>
<evidence type="ECO:0000259" key="2">
    <source>
        <dbReference type="Pfam" id="PF20250"/>
    </source>
</evidence>
<dbReference type="STRING" id="999894.TDIS_0128"/>
<dbReference type="InterPro" id="IPR046865">
    <property type="entry name" value="FapA_b_solenoid"/>
</dbReference>
<gene>
    <name evidence="3" type="ORF">TDIS_0128</name>
</gene>
<dbReference type="PANTHER" id="PTHR38032:SF1">
    <property type="entry name" value="RNA-BINDING PROTEIN KHPB N-TERMINAL DOMAIN-CONTAINING PROTEIN"/>
    <property type="match status" value="1"/>
</dbReference>
<dbReference type="OrthoDB" id="9775837at2"/>
<keyword evidence="1" id="KW-0175">Coiled coil</keyword>
<proteinExistence type="predicted"/>
<dbReference type="PANTHER" id="PTHR38032">
    <property type="entry name" value="POLYMERASE-RELATED"/>
    <property type="match status" value="1"/>
</dbReference>
<dbReference type="Pfam" id="PF03961">
    <property type="entry name" value="FapA"/>
    <property type="match status" value="1"/>
</dbReference>
<organism evidence="3 4">
    <name type="scientific">Thermosulfurimonas dismutans</name>
    <dbReference type="NCBI Taxonomy" id="999894"/>
    <lineage>
        <taxon>Bacteria</taxon>
        <taxon>Pseudomonadati</taxon>
        <taxon>Thermodesulfobacteriota</taxon>
        <taxon>Thermodesulfobacteria</taxon>
        <taxon>Thermodesulfobacteriales</taxon>
        <taxon>Thermodesulfobacteriaceae</taxon>
        <taxon>Thermosulfurimonas</taxon>
    </lineage>
</organism>
<name>A0A179D683_9BACT</name>
<dbReference type="Pfam" id="PF20250">
    <property type="entry name" value="FapA_N"/>
    <property type="match status" value="1"/>
</dbReference>
<accession>A0A179D683</accession>
<dbReference type="AlphaFoldDB" id="A0A179D683"/>
<feature type="domain" description="Flagellar Assembly Protein A N-terminal region" evidence="2">
    <location>
        <begin position="46"/>
        <end position="174"/>
    </location>
</feature>
<sequence>MGIREALKKKGYPLGDYLLRASNDELEAYLEGASIPSAEEWAKIREELSNLGLSGILEKPEVKNGKIVVARGKPPTPGEDGRLELLVDLSHGPREVDKNRIDFREMNLVVSVKAGTPIIRHIPPKPGQPGCNIWGEVIPPPPVKDVSFNYGEGLRPDEKNEILIAERDGCLIEKQGKLNLVPTYTLEGDVDWKSGNIRFYGEKLVVTGGVKRGFKVLAEGDVEIGGGVEDGTEIKVDGDLSVGGLIHGENTFVEISGKAIIKAIEYATVKVKGSLTVKDYILQARVKVGKNLSVIEGRGLLAAGEVEVGEGAVIKVVGNESFMPTYIKVGHPSEIFEEIEKLKAELLLLDETTEKLRKAMLLGLKLKKEGKLTPEKFRILQKIQAVFREKMFEQADLQEKIKQKEEELLSYQNYTLQVLEKVYPGVRVFIGRNKYEVKSEISGPGEFYLEDQKIKFRLLSTSR</sequence>
<protein>
    <recommendedName>
        <fullName evidence="2">Flagellar Assembly Protein A N-terminal region domain-containing protein</fullName>
    </recommendedName>
</protein>
<comment type="caution">
    <text evidence="3">The sequence shown here is derived from an EMBL/GenBank/DDBJ whole genome shotgun (WGS) entry which is preliminary data.</text>
</comment>
<dbReference type="InterPro" id="IPR046866">
    <property type="entry name" value="FapA_N"/>
</dbReference>
<reference evidence="3 4" key="1">
    <citation type="submission" date="2016-04" db="EMBL/GenBank/DDBJ databases">
        <title>Genome analysis of Thermosulfurimonas dismutans, the first thermophilic sulfur-disproportionating bacterium of the phylum Thermodesulfobacteria.</title>
        <authorList>
            <person name="Mardanov A.V."/>
            <person name="Beletsky A.V."/>
            <person name="Kadnikov V.V."/>
            <person name="Slobodkin A.I."/>
            <person name="Ravin N.V."/>
        </authorList>
    </citation>
    <scope>NUCLEOTIDE SEQUENCE [LARGE SCALE GENOMIC DNA]</scope>
    <source>
        <strain evidence="3 4">S95</strain>
    </source>
</reference>
<evidence type="ECO:0000313" key="3">
    <source>
        <dbReference type="EMBL" id="OAQ21610.1"/>
    </source>
</evidence>
<dbReference type="InterPro" id="IPR005646">
    <property type="entry name" value="FapA"/>
</dbReference>
<dbReference type="EMBL" id="LWLG01000001">
    <property type="protein sequence ID" value="OAQ21610.1"/>
    <property type="molecule type" value="Genomic_DNA"/>
</dbReference>
<dbReference type="Proteomes" id="UP000078390">
    <property type="component" value="Unassembled WGS sequence"/>
</dbReference>
<evidence type="ECO:0000313" key="4">
    <source>
        <dbReference type="Proteomes" id="UP000078390"/>
    </source>
</evidence>
<dbReference type="RefSeq" id="WP_068668248.1">
    <property type="nucleotide sequence ID" value="NZ_LWLG01000001.1"/>
</dbReference>
<keyword evidence="4" id="KW-1185">Reference proteome</keyword>